<comment type="caution">
    <text evidence="3">The sequence shown here is derived from an EMBL/GenBank/DDBJ whole genome shotgun (WGS) entry which is preliminary data.</text>
</comment>
<evidence type="ECO:0000313" key="4">
    <source>
        <dbReference type="Proteomes" id="UP000242972"/>
    </source>
</evidence>
<evidence type="ECO:0000259" key="2">
    <source>
        <dbReference type="PROSITE" id="PS50994"/>
    </source>
</evidence>
<dbReference type="Gene3D" id="1.10.10.60">
    <property type="entry name" value="Homeodomain-like"/>
    <property type="match status" value="1"/>
</dbReference>
<dbReference type="Gene3D" id="3.30.420.10">
    <property type="entry name" value="Ribonuclease H-like superfamily/Ribonuclease H"/>
    <property type="match status" value="1"/>
</dbReference>
<dbReference type="NCBIfam" id="NF033546">
    <property type="entry name" value="transpos_IS21"/>
    <property type="match status" value="1"/>
</dbReference>
<gene>
    <name evidence="3" type="ORF">C7B46_14945</name>
</gene>
<organism evidence="3 4">
    <name type="scientific">Sulfobacillus benefaciens</name>
    <dbReference type="NCBI Taxonomy" id="453960"/>
    <lineage>
        <taxon>Bacteria</taxon>
        <taxon>Bacillati</taxon>
        <taxon>Bacillota</taxon>
        <taxon>Clostridia</taxon>
        <taxon>Eubacteriales</taxon>
        <taxon>Clostridiales Family XVII. Incertae Sedis</taxon>
        <taxon>Sulfobacillus</taxon>
    </lineage>
</organism>
<dbReference type="SUPFAM" id="SSF53098">
    <property type="entry name" value="Ribonuclease H-like"/>
    <property type="match status" value="1"/>
</dbReference>
<dbReference type="PROSITE" id="PS50994">
    <property type="entry name" value="INTEGRASE"/>
    <property type="match status" value="1"/>
</dbReference>
<dbReference type="InterPro" id="IPR001584">
    <property type="entry name" value="Integrase_cat-core"/>
</dbReference>
<evidence type="ECO:0000256" key="1">
    <source>
        <dbReference type="SAM" id="MobiDB-lite"/>
    </source>
</evidence>
<feature type="region of interest" description="Disordered" evidence="1">
    <location>
        <begin position="385"/>
        <end position="416"/>
    </location>
</feature>
<accession>A0A2T2XCN3</accession>
<protein>
    <submittedName>
        <fullName evidence="3">Transposase</fullName>
    </submittedName>
</protein>
<dbReference type="PANTHER" id="PTHR35004:SF6">
    <property type="entry name" value="TRANSPOSASE"/>
    <property type="match status" value="1"/>
</dbReference>
<name>A0A2T2XCN3_9FIRM</name>
<sequence length="416" mass="47363">MRQLGRDERLAIYDDLQRGKSISHIHRETGHDRQTVRDIRDAGDPRQQTSPPPSPVRTSLLDPYHQYIRERVQAGCVNTAVLFDEIRQMGYVGGRSTVKNFVQPLRPTLLPEPVQRFETAPGRQAQCDWASFGRLAYPDGTVRPLWIFILTLGYSRCLYIEFVHDTRQDTLFTCLEHAFEAFGSVPTEILSDNMTPMVIAHPVDGPVQWHPRFAAFAAFHGFTPKAARPYRGQTKGKVERPIRYVRDNFWPRVHRIDGVADLNRQVATWVLTVADVRIHGTTHQRPMDRRAADIAAGTVWPSSRRFWYGEEIVRRVYNDGYVRWDGHSWAVGYDWIGQDIILQRQPTGGVVIRVGDRVLHHYPAPTHSHDLIGTPGPIPVLPRTRTGPAVSSRGAHHVSAPEVEQRSLATYEEVSQ</sequence>
<reference evidence="3 4" key="1">
    <citation type="journal article" date="2014" name="BMC Genomics">
        <title>Comparison of environmental and isolate Sulfobacillus genomes reveals diverse carbon, sulfur, nitrogen, and hydrogen metabolisms.</title>
        <authorList>
            <person name="Justice N.B."/>
            <person name="Norman A."/>
            <person name="Brown C.T."/>
            <person name="Singh A."/>
            <person name="Thomas B.C."/>
            <person name="Banfield J.F."/>
        </authorList>
    </citation>
    <scope>NUCLEOTIDE SEQUENCE [LARGE SCALE GENOMIC DNA]</scope>
    <source>
        <strain evidence="3">AMDSBA4</strain>
    </source>
</reference>
<dbReference type="AlphaFoldDB" id="A0A2T2XCN3"/>
<dbReference type="InterPro" id="IPR012337">
    <property type="entry name" value="RNaseH-like_sf"/>
</dbReference>
<dbReference type="Pfam" id="PF00665">
    <property type="entry name" value="rve"/>
    <property type="match status" value="1"/>
</dbReference>
<dbReference type="Proteomes" id="UP000242972">
    <property type="component" value="Unassembled WGS sequence"/>
</dbReference>
<proteinExistence type="predicted"/>
<dbReference type="GO" id="GO:0015074">
    <property type="term" value="P:DNA integration"/>
    <property type="evidence" value="ECO:0007669"/>
    <property type="project" value="InterPro"/>
</dbReference>
<evidence type="ECO:0000313" key="3">
    <source>
        <dbReference type="EMBL" id="PSR32265.1"/>
    </source>
</evidence>
<dbReference type="EMBL" id="PXYW01000046">
    <property type="protein sequence ID" value="PSR32265.1"/>
    <property type="molecule type" value="Genomic_DNA"/>
</dbReference>
<feature type="domain" description="Integrase catalytic" evidence="2">
    <location>
        <begin position="117"/>
        <end position="294"/>
    </location>
</feature>
<dbReference type="GO" id="GO:0003676">
    <property type="term" value="F:nucleic acid binding"/>
    <property type="evidence" value="ECO:0007669"/>
    <property type="project" value="InterPro"/>
</dbReference>
<dbReference type="InterPro" id="IPR036397">
    <property type="entry name" value="RNaseH_sf"/>
</dbReference>
<dbReference type="PANTHER" id="PTHR35004">
    <property type="entry name" value="TRANSPOSASE RV3428C-RELATED"/>
    <property type="match status" value="1"/>
</dbReference>